<dbReference type="InterPro" id="IPR010985">
    <property type="entry name" value="Ribbon_hlx_hlx"/>
</dbReference>
<evidence type="ECO:0000256" key="1">
    <source>
        <dbReference type="SAM" id="MobiDB-lite"/>
    </source>
</evidence>
<proteinExistence type="predicted"/>
<dbReference type="AlphaFoldDB" id="A0A1C2JI30"/>
<dbReference type="EMBL" id="LWRY01000024">
    <property type="protein sequence ID" value="OCX75012.1"/>
    <property type="molecule type" value="Genomic_DNA"/>
</dbReference>
<keyword evidence="5" id="KW-1185">Reference proteome</keyword>
<gene>
    <name evidence="3" type="ORF">A6M23_04025</name>
    <name evidence="2" type="ORF">A6P07_15365</name>
</gene>
<protein>
    <submittedName>
        <fullName evidence="2">Pilus assembly protein HicB</fullName>
    </submittedName>
</protein>
<organism evidence="2 4">
    <name type="scientific">Acidithiobacillus thiooxidans</name>
    <name type="common">Thiobacillus thiooxidans</name>
    <dbReference type="NCBI Taxonomy" id="930"/>
    <lineage>
        <taxon>Bacteria</taxon>
        <taxon>Pseudomonadati</taxon>
        <taxon>Pseudomonadota</taxon>
        <taxon>Acidithiobacillia</taxon>
        <taxon>Acidithiobacillales</taxon>
        <taxon>Acidithiobacillaceae</taxon>
        <taxon>Acidithiobacillus</taxon>
    </lineage>
</organism>
<dbReference type="EMBL" id="LWSA01000210">
    <property type="protein sequence ID" value="OCX70076.1"/>
    <property type="molecule type" value="Genomic_DNA"/>
</dbReference>
<evidence type="ECO:0000313" key="5">
    <source>
        <dbReference type="Proteomes" id="UP000095008"/>
    </source>
</evidence>
<feature type="compositionally biased region" description="Basic and acidic residues" evidence="1">
    <location>
        <begin position="66"/>
        <end position="84"/>
    </location>
</feature>
<reference evidence="2 4" key="1">
    <citation type="journal article" date="2016" name="Int. J. Mol. Sci.">
        <title>Comparative genomics of the extreme acidophile Acidithiobacillus thiooxidans reveals intraspecific divergence and niche adaptation.</title>
        <authorList>
            <person name="Zhang X."/>
            <person name="Feng X."/>
            <person name="Tao J."/>
            <person name="Ma L."/>
            <person name="Xiao Y."/>
            <person name="Liang Y."/>
            <person name="Liu X."/>
            <person name="Yin H."/>
        </authorList>
    </citation>
    <scope>NUCLEOTIDE SEQUENCE [LARGE SCALE GENOMIC DNA]</scope>
    <source>
        <strain evidence="2 4">A02</strain>
        <strain evidence="3">DXS-W</strain>
    </source>
</reference>
<dbReference type="OrthoDB" id="7579938at2"/>
<accession>A0A1C2JI30</accession>
<name>A0A1C2JI30_ACITH</name>
<dbReference type="SUPFAM" id="SSF47598">
    <property type="entry name" value="Ribbon-helix-helix"/>
    <property type="match status" value="1"/>
</dbReference>
<sequence length="84" mass="9287">MNKAAYALKLPQSLKTAAQRLAREDGVSLNQWITVALAEKVGAVETAADFFKRRGSNASPADFQEILDKVRSDPPTKDDELPEW</sequence>
<feature type="region of interest" description="Disordered" evidence="1">
    <location>
        <begin position="62"/>
        <end position="84"/>
    </location>
</feature>
<dbReference type="Proteomes" id="UP000094893">
    <property type="component" value="Unassembled WGS sequence"/>
</dbReference>
<dbReference type="RefSeq" id="WP_024894136.1">
    <property type="nucleotide sequence ID" value="NZ_JAAVXF010000137.1"/>
</dbReference>
<dbReference type="GO" id="GO:0006355">
    <property type="term" value="P:regulation of DNA-templated transcription"/>
    <property type="evidence" value="ECO:0007669"/>
    <property type="project" value="InterPro"/>
</dbReference>
<evidence type="ECO:0000313" key="4">
    <source>
        <dbReference type="Proteomes" id="UP000094893"/>
    </source>
</evidence>
<dbReference type="Proteomes" id="UP000095008">
    <property type="component" value="Unassembled WGS sequence"/>
</dbReference>
<comment type="caution">
    <text evidence="2">The sequence shown here is derived from an EMBL/GenBank/DDBJ whole genome shotgun (WGS) entry which is preliminary data.</text>
</comment>
<evidence type="ECO:0000313" key="2">
    <source>
        <dbReference type="EMBL" id="OCX70076.1"/>
    </source>
</evidence>
<evidence type="ECO:0000313" key="3">
    <source>
        <dbReference type="EMBL" id="OCX75012.1"/>
    </source>
</evidence>